<evidence type="ECO:0000313" key="3">
    <source>
        <dbReference type="Proteomes" id="UP000192596"/>
    </source>
</evidence>
<dbReference type="AlphaFoldDB" id="A0A1V8SFW4"/>
<name>A0A1V8SFW4_9PEZI</name>
<evidence type="ECO:0000313" key="2">
    <source>
        <dbReference type="EMBL" id="OQN97983.1"/>
    </source>
</evidence>
<protein>
    <submittedName>
        <fullName evidence="2">Uncharacterized protein</fullName>
    </submittedName>
</protein>
<feature type="compositionally biased region" description="Polar residues" evidence="1">
    <location>
        <begin position="138"/>
        <end position="147"/>
    </location>
</feature>
<proteinExistence type="predicted"/>
<sequence length="153" mass="16830">MQSLKDQLESRTQEHARVAALPRILVEDSDHAATQLLAKLRLNHNEGTAMRRGSDPFALQISTMSDAQPIHYAYSASDTHSASSSMSSSHFQHLSQNASSTTADSYDLSTFLSSSLPHAMSDAPEYSPQEYAHRRDSSSNTPMQQQALGWLAH</sequence>
<dbReference type="EMBL" id="NAJO01000049">
    <property type="protein sequence ID" value="OQN97983.1"/>
    <property type="molecule type" value="Genomic_DNA"/>
</dbReference>
<gene>
    <name evidence="2" type="ORF">B0A48_16288</name>
</gene>
<comment type="caution">
    <text evidence="2">The sequence shown here is derived from an EMBL/GenBank/DDBJ whole genome shotgun (WGS) entry which is preliminary data.</text>
</comment>
<feature type="region of interest" description="Disordered" evidence="1">
    <location>
        <begin position="119"/>
        <end position="153"/>
    </location>
</feature>
<evidence type="ECO:0000256" key="1">
    <source>
        <dbReference type="SAM" id="MobiDB-lite"/>
    </source>
</evidence>
<feature type="compositionally biased region" description="Low complexity" evidence="1">
    <location>
        <begin position="75"/>
        <end position="95"/>
    </location>
</feature>
<keyword evidence="3" id="KW-1185">Reference proteome</keyword>
<feature type="region of interest" description="Disordered" evidence="1">
    <location>
        <begin position="75"/>
        <end position="99"/>
    </location>
</feature>
<accession>A0A1V8SFW4</accession>
<dbReference type="InParanoid" id="A0A1V8SFW4"/>
<organism evidence="2 3">
    <name type="scientific">Cryoendolithus antarcticus</name>
    <dbReference type="NCBI Taxonomy" id="1507870"/>
    <lineage>
        <taxon>Eukaryota</taxon>
        <taxon>Fungi</taxon>
        <taxon>Dikarya</taxon>
        <taxon>Ascomycota</taxon>
        <taxon>Pezizomycotina</taxon>
        <taxon>Dothideomycetes</taxon>
        <taxon>Dothideomycetidae</taxon>
        <taxon>Cladosporiales</taxon>
        <taxon>Cladosporiaceae</taxon>
        <taxon>Cryoendolithus</taxon>
    </lineage>
</organism>
<reference evidence="3" key="1">
    <citation type="submission" date="2017-03" db="EMBL/GenBank/DDBJ databases">
        <title>Genomes of endolithic fungi from Antarctica.</title>
        <authorList>
            <person name="Coleine C."/>
            <person name="Masonjones S."/>
            <person name="Stajich J.E."/>
        </authorList>
    </citation>
    <scope>NUCLEOTIDE SEQUENCE [LARGE SCALE GENOMIC DNA]</scope>
    <source>
        <strain evidence="3">CCFEE 5527</strain>
    </source>
</reference>
<dbReference type="Proteomes" id="UP000192596">
    <property type="component" value="Unassembled WGS sequence"/>
</dbReference>